<dbReference type="Pfam" id="PF09341">
    <property type="entry name" value="Pcc1"/>
    <property type="match status" value="1"/>
</dbReference>
<dbReference type="GO" id="GO:0005886">
    <property type="term" value="C:plasma membrane"/>
    <property type="evidence" value="ECO:0007669"/>
    <property type="project" value="TreeGrafter"/>
</dbReference>
<comment type="caution">
    <text evidence="9">The sequence shown here is derived from an EMBL/GenBank/DDBJ whole genome shotgun (WGS) entry which is preliminary data.</text>
</comment>
<feature type="transmembrane region" description="Helical" evidence="7">
    <location>
        <begin position="91"/>
        <end position="117"/>
    </location>
</feature>
<organism evidence="9 10">
    <name type="scientific">Pseudallescheria apiosperma</name>
    <name type="common">Scedosporium apiospermum</name>
    <dbReference type="NCBI Taxonomy" id="563466"/>
    <lineage>
        <taxon>Eukaryota</taxon>
        <taxon>Fungi</taxon>
        <taxon>Dikarya</taxon>
        <taxon>Ascomycota</taxon>
        <taxon>Pezizomycotina</taxon>
        <taxon>Sordariomycetes</taxon>
        <taxon>Hypocreomycetidae</taxon>
        <taxon>Microascales</taxon>
        <taxon>Microascaceae</taxon>
        <taxon>Scedosporium</taxon>
    </lineage>
</organism>
<dbReference type="Gene3D" id="1.20.1720.10">
    <property type="entry name" value="Multidrug resistance protein D"/>
    <property type="match status" value="1"/>
</dbReference>
<dbReference type="VEuPathDB" id="FungiDB:SAPIO_CDS3206"/>
<evidence type="ECO:0000313" key="9">
    <source>
        <dbReference type="EMBL" id="KEZ44259.1"/>
    </source>
</evidence>
<dbReference type="PROSITE" id="PS50850">
    <property type="entry name" value="MFS"/>
    <property type="match status" value="1"/>
</dbReference>
<keyword evidence="10" id="KW-1185">Reference proteome</keyword>
<dbReference type="CDD" id="cd17502">
    <property type="entry name" value="MFS_Azr1_MDR_like"/>
    <property type="match status" value="1"/>
</dbReference>
<sequence length="625" mass="66737">MESQTSPANMPAKPNNALHGIRLWVVIGGMMLGVYLVGLDLTMLSTIVPPLTDYFGTINDVSWYETAYVLAVCVFIPLVGRIYTIFPNKPVYISFLIIFEVGSIICAVSTSSHMFIIGRAVNGIGSAGLLSGVLLIIFAICAPSIRPVVTSFAMSLISVGAITGPLIAGALTHSVTWRWCFWIFLPLGGAVMAATLPIPIPEQSAKPPLREAFTGLHKKLDAVGFVIFAGLTTMLLLALTWGGGQQFDWSSPTIIGLLCGAAGLTAVFALWVRRAGDDALIPPSSLRRRAVSVGSVVMFLQGGATQMIPYFLPFWFQAIHGDSPLESAIHMLPSLISNIIALITFGALVRRFHYIPPWAIAGSALASVGSGLLATFGPETTTGQFVGYQIVTTIGRGMAFQPVVSVQEEVPAEEAATGLAVVNLFMNLGTAVAISVSQTIFQSYLPGLLAEYAPETDAGSVLRAGATNIRDLVPADHLPGLLVAYNKALTQMFPRPHYENDGGSPNIEGIRFDDMNPESLSIPFPTPRLASVALNAIAVDKELSPLVRRSFTLDRANPPSSGPAQDDQANESVLRVEYRATTNRMLRVATNSFMESLSLVLEVMEKMDVGALEGTKGAKEDGTKP</sequence>
<evidence type="ECO:0000256" key="5">
    <source>
        <dbReference type="ARBA" id="ARBA00022989"/>
    </source>
</evidence>
<dbReference type="AlphaFoldDB" id="A0A084GA97"/>
<feature type="transmembrane region" description="Helical" evidence="7">
    <location>
        <begin position="293"/>
        <end position="316"/>
    </location>
</feature>
<protein>
    <recommendedName>
        <fullName evidence="8">Major facilitator superfamily (MFS) profile domain-containing protein</fullName>
    </recommendedName>
</protein>
<accession>A0A084GA97</accession>
<feature type="transmembrane region" description="Helical" evidence="7">
    <location>
        <begin position="152"/>
        <end position="175"/>
    </location>
</feature>
<feature type="transmembrane region" description="Helical" evidence="7">
    <location>
        <begin position="181"/>
        <end position="200"/>
    </location>
</feature>
<comment type="similarity">
    <text evidence="2">Belongs to the CTAG/PCC1 family.</text>
</comment>
<evidence type="ECO:0000256" key="2">
    <source>
        <dbReference type="ARBA" id="ARBA00007073"/>
    </source>
</evidence>
<dbReference type="OMA" id="CFWIFLP"/>
<evidence type="ECO:0000259" key="8">
    <source>
        <dbReference type="PROSITE" id="PS50850"/>
    </source>
</evidence>
<dbReference type="RefSeq" id="XP_016644058.1">
    <property type="nucleotide sequence ID" value="XM_016786052.1"/>
</dbReference>
<dbReference type="PANTHER" id="PTHR23501:SF193">
    <property type="entry name" value="MULTIDRUG TRANSPORTER, PUTATIVE (AFU_ORTHOLOGUE AFUA_8G00940)-RELATED"/>
    <property type="match status" value="1"/>
</dbReference>
<gene>
    <name evidence="9" type="ORF">SAPIO_CDS3206</name>
</gene>
<dbReference type="InterPro" id="IPR036259">
    <property type="entry name" value="MFS_trans_sf"/>
</dbReference>
<feature type="transmembrane region" description="Helical" evidence="7">
    <location>
        <begin position="220"/>
        <end position="241"/>
    </location>
</feature>
<dbReference type="Gene3D" id="1.20.1250.20">
    <property type="entry name" value="MFS general substrate transporter like domains"/>
    <property type="match status" value="1"/>
</dbReference>
<dbReference type="HOGENOM" id="CLU_000960_22_1_1"/>
<keyword evidence="5 7" id="KW-1133">Transmembrane helix</keyword>
<dbReference type="PANTHER" id="PTHR23501">
    <property type="entry name" value="MAJOR FACILITATOR SUPERFAMILY"/>
    <property type="match status" value="1"/>
</dbReference>
<proteinExistence type="inferred from homology"/>
<evidence type="ECO:0000256" key="3">
    <source>
        <dbReference type="ARBA" id="ARBA00007520"/>
    </source>
</evidence>
<keyword evidence="4 7" id="KW-0812">Transmembrane</keyword>
<comment type="similarity">
    <text evidence="3">Belongs to the major facilitator superfamily. TCR/Tet family.</text>
</comment>
<dbReference type="InterPro" id="IPR020846">
    <property type="entry name" value="MFS_dom"/>
</dbReference>
<keyword evidence="6 7" id="KW-0472">Membrane</keyword>
<dbReference type="Gene3D" id="3.30.310.50">
    <property type="entry name" value="Alpha-D-phosphohexomutase, C-terminal domain"/>
    <property type="match status" value="1"/>
</dbReference>
<evidence type="ECO:0000256" key="4">
    <source>
        <dbReference type="ARBA" id="ARBA00022692"/>
    </source>
</evidence>
<dbReference type="Proteomes" id="UP000028545">
    <property type="component" value="Unassembled WGS sequence"/>
</dbReference>
<dbReference type="KEGG" id="sapo:SAPIO_CDS3206"/>
<dbReference type="OrthoDB" id="10021397at2759"/>
<reference evidence="9 10" key="1">
    <citation type="journal article" date="2014" name="Genome Announc.">
        <title>Draft genome sequence of the pathogenic fungus Scedosporium apiospermum.</title>
        <authorList>
            <person name="Vandeputte P."/>
            <person name="Ghamrawi S."/>
            <person name="Rechenmann M."/>
            <person name="Iltis A."/>
            <person name="Giraud S."/>
            <person name="Fleury M."/>
            <person name="Thornton C."/>
            <person name="Delhaes L."/>
            <person name="Meyer W."/>
            <person name="Papon N."/>
            <person name="Bouchara J.P."/>
        </authorList>
    </citation>
    <scope>NUCLEOTIDE SEQUENCE [LARGE SCALE GENOMIC DNA]</scope>
    <source>
        <strain evidence="9 10">IHEM 14462</strain>
    </source>
</reference>
<dbReference type="SUPFAM" id="SSF103473">
    <property type="entry name" value="MFS general substrate transporter"/>
    <property type="match status" value="2"/>
</dbReference>
<feature type="transmembrane region" description="Helical" evidence="7">
    <location>
        <begin position="328"/>
        <end position="349"/>
    </location>
</feature>
<dbReference type="GeneID" id="27722278"/>
<evidence type="ECO:0000256" key="7">
    <source>
        <dbReference type="SAM" id="Phobius"/>
    </source>
</evidence>
<dbReference type="GO" id="GO:0022857">
    <property type="term" value="F:transmembrane transporter activity"/>
    <property type="evidence" value="ECO:0007669"/>
    <property type="project" value="InterPro"/>
</dbReference>
<feature type="transmembrane region" description="Helical" evidence="7">
    <location>
        <begin position="21"/>
        <end position="41"/>
    </location>
</feature>
<name>A0A084GA97_PSEDA</name>
<feature type="domain" description="Major facilitator superfamily (MFS) profile" evidence="8">
    <location>
        <begin position="26"/>
        <end position="477"/>
    </location>
</feature>
<evidence type="ECO:0000256" key="1">
    <source>
        <dbReference type="ARBA" id="ARBA00004141"/>
    </source>
</evidence>
<dbReference type="InterPro" id="IPR011701">
    <property type="entry name" value="MFS"/>
</dbReference>
<feature type="transmembrane region" description="Helical" evidence="7">
    <location>
        <begin position="123"/>
        <end position="145"/>
    </location>
</feature>
<evidence type="ECO:0000313" key="10">
    <source>
        <dbReference type="Proteomes" id="UP000028545"/>
    </source>
</evidence>
<dbReference type="EMBL" id="JOWA01000088">
    <property type="protein sequence ID" value="KEZ44259.1"/>
    <property type="molecule type" value="Genomic_DNA"/>
</dbReference>
<feature type="transmembrane region" description="Helical" evidence="7">
    <location>
        <begin position="61"/>
        <end position="79"/>
    </location>
</feature>
<dbReference type="InterPro" id="IPR015419">
    <property type="entry name" value="CTAG/Pcc1"/>
</dbReference>
<evidence type="ECO:0000256" key="6">
    <source>
        <dbReference type="ARBA" id="ARBA00023136"/>
    </source>
</evidence>
<dbReference type="Pfam" id="PF07690">
    <property type="entry name" value="MFS_1"/>
    <property type="match status" value="2"/>
</dbReference>
<feature type="transmembrane region" description="Helical" evidence="7">
    <location>
        <begin position="253"/>
        <end position="272"/>
    </location>
</feature>
<comment type="subcellular location">
    <subcellularLocation>
        <location evidence="1">Membrane</location>
        <topology evidence="1">Multi-pass membrane protein</topology>
    </subcellularLocation>
</comment>